<gene>
    <name evidence="9" type="ORF">TrLO_g12332</name>
</gene>
<dbReference type="Gene3D" id="2.60.120.590">
    <property type="entry name" value="Alpha-ketoglutarate-dependent dioxygenase AlkB-like"/>
    <property type="match status" value="1"/>
</dbReference>
<evidence type="ECO:0000259" key="8">
    <source>
        <dbReference type="PROSITE" id="PS51471"/>
    </source>
</evidence>
<protein>
    <recommendedName>
        <fullName evidence="8">Fe2OG dioxygenase domain-containing protein</fullName>
    </recommendedName>
</protein>
<dbReference type="PANTHER" id="PTHR46030">
    <property type="entry name" value="ALPHA-KETOGLUTARATE-DEPENDENT DIOXYGENASE ALKB HOMOLOG 6"/>
    <property type="match status" value="1"/>
</dbReference>
<dbReference type="PANTHER" id="PTHR46030:SF1">
    <property type="entry name" value="ALPHA-KETOGLUTARATE-DEPENDENT DIOXYGENASE ALKB HOMOLOG 6"/>
    <property type="match status" value="1"/>
</dbReference>
<evidence type="ECO:0000256" key="2">
    <source>
        <dbReference type="ARBA" id="ARBA00007879"/>
    </source>
</evidence>
<organism evidence="9 10">
    <name type="scientific">Triparma laevis f. longispina</name>
    <dbReference type="NCBI Taxonomy" id="1714387"/>
    <lineage>
        <taxon>Eukaryota</taxon>
        <taxon>Sar</taxon>
        <taxon>Stramenopiles</taxon>
        <taxon>Ochrophyta</taxon>
        <taxon>Bolidophyceae</taxon>
        <taxon>Parmales</taxon>
        <taxon>Triparmaceae</taxon>
        <taxon>Triparma</taxon>
    </lineage>
</organism>
<dbReference type="PROSITE" id="PS51471">
    <property type="entry name" value="FE2OG_OXY"/>
    <property type="match status" value="1"/>
</dbReference>
<comment type="similarity">
    <text evidence="2">Belongs to the alkB family.</text>
</comment>
<evidence type="ECO:0000256" key="4">
    <source>
        <dbReference type="ARBA" id="ARBA00022964"/>
    </source>
</evidence>
<evidence type="ECO:0000256" key="1">
    <source>
        <dbReference type="ARBA" id="ARBA00004123"/>
    </source>
</evidence>
<dbReference type="AlphaFoldDB" id="A0A9W7FUE6"/>
<keyword evidence="10" id="KW-1185">Reference proteome</keyword>
<reference evidence="10" key="1">
    <citation type="journal article" date="2023" name="Commun. Biol.">
        <title>Genome analysis of Parmales, the sister group of diatoms, reveals the evolutionary specialization of diatoms from phago-mixotrophs to photoautotrophs.</title>
        <authorList>
            <person name="Ban H."/>
            <person name="Sato S."/>
            <person name="Yoshikawa S."/>
            <person name="Yamada K."/>
            <person name="Nakamura Y."/>
            <person name="Ichinomiya M."/>
            <person name="Sato N."/>
            <person name="Blanc-Mathieu R."/>
            <person name="Endo H."/>
            <person name="Kuwata A."/>
            <person name="Ogata H."/>
        </authorList>
    </citation>
    <scope>NUCLEOTIDE SEQUENCE [LARGE SCALE GENOMIC DNA]</scope>
    <source>
        <strain evidence="10">NIES 3700</strain>
    </source>
</reference>
<dbReference type="Pfam" id="PF13532">
    <property type="entry name" value="2OG-FeII_Oxy_2"/>
    <property type="match status" value="1"/>
</dbReference>
<proteinExistence type="inferred from homology"/>
<dbReference type="SUPFAM" id="SSF51197">
    <property type="entry name" value="Clavaminate synthase-like"/>
    <property type="match status" value="1"/>
</dbReference>
<dbReference type="OrthoDB" id="412814at2759"/>
<dbReference type="InterPro" id="IPR027450">
    <property type="entry name" value="AlkB-like"/>
</dbReference>
<keyword evidence="4" id="KW-0223">Dioxygenase</keyword>
<feature type="domain" description="Fe2OG dioxygenase" evidence="8">
    <location>
        <begin position="163"/>
        <end position="282"/>
    </location>
</feature>
<keyword evidence="5" id="KW-0560">Oxidoreductase</keyword>
<evidence type="ECO:0000256" key="6">
    <source>
        <dbReference type="ARBA" id="ARBA00023004"/>
    </source>
</evidence>
<dbReference type="InterPro" id="IPR032862">
    <property type="entry name" value="ALKBH6"/>
</dbReference>
<evidence type="ECO:0000313" key="10">
    <source>
        <dbReference type="Proteomes" id="UP001165122"/>
    </source>
</evidence>
<evidence type="ECO:0000256" key="3">
    <source>
        <dbReference type="ARBA" id="ARBA00022723"/>
    </source>
</evidence>
<dbReference type="GO" id="GO:0046872">
    <property type="term" value="F:metal ion binding"/>
    <property type="evidence" value="ECO:0007669"/>
    <property type="project" value="UniProtKB-KW"/>
</dbReference>
<dbReference type="InterPro" id="IPR005123">
    <property type="entry name" value="Oxoglu/Fe-dep_dioxygenase_dom"/>
</dbReference>
<keyword evidence="6" id="KW-0408">Iron</keyword>
<dbReference type="InterPro" id="IPR037151">
    <property type="entry name" value="AlkB-like_sf"/>
</dbReference>
<dbReference type="EMBL" id="BRXW01000334">
    <property type="protein sequence ID" value="GMI18434.1"/>
    <property type="molecule type" value="Genomic_DNA"/>
</dbReference>
<keyword evidence="3" id="KW-0479">Metal-binding</keyword>
<comment type="caution">
    <text evidence="9">The sequence shown here is derived from an EMBL/GenBank/DDBJ whole genome shotgun (WGS) entry which is preliminary data.</text>
</comment>
<sequence>MSALDFTAMMREEKKIAKAKLKNASRAGVEGEIEGGQISSEGAVEEGIEKKKITDTDTGKIEGNETIVNSIPPIALPTAPPLSPPSPAPAGLDYYADFIDEETEMAIASYARSHQNWNTLKHAKRRVLEIPKGDVDWGGCDGSYIETLCNVLISMGVFPSKLPPNHLLINEYTGCQGILPHTDGPMYNSTTATLSLESSTIFYFKKRLRSDEIGVVNDEVIGGKVLLKPRSLVVFAGDWYEKYLHGIDEEQEEECGLDVLGAEEGESVVRGHRISLTLRHKY</sequence>
<evidence type="ECO:0000256" key="7">
    <source>
        <dbReference type="ARBA" id="ARBA00023242"/>
    </source>
</evidence>
<evidence type="ECO:0000256" key="5">
    <source>
        <dbReference type="ARBA" id="ARBA00023002"/>
    </source>
</evidence>
<name>A0A9W7FUE6_9STRA</name>
<keyword evidence="7" id="KW-0539">Nucleus</keyword>
<dbReference type="Proteomes" id="UP001165122">
    <property type="component" value="Unassembled WGS sequence"/>
</dbReference>
<accession>A0A9W7FUE6</accession>
<evidence type="ECO:0000313" key="9">
    <source>
        <dbReference type="EMBL" id="GMI18434.1"/>
    </source>
</evidence>
<dbReference type="GO" id="GO:0051213">
    <property type="term" value="F:dioxygenase activity"/>
    <property type="evidence" value="ECO:0007669"/>
    <property type="project" value="UniProtKB-KW"/>
</dbReference>
<comment type="subcellular location">
    <subcellularLocation>
        <location evidence="1">Nucleus</location>
    </subcellularLocation>
</comment>
<dbReference type="GO" id="GO:0005634">
    <property type="term" value="C:nucleus"/>
    <property type="evidence" value="ECO:0007669"/>
    <property type="project" value="UniProtKB-SubCell"/>
</dbReference>